<dbReference type="PANTHER" id="PTHR31845:SF17">
    <property type="entry name" value="ZN(II)2CYS6 TRANSCRIPTION FACTOR (EUROFUNG)"/>
    <property type="match status" value="1"/>
</dbReference>
<dbReference type="SUPFAM" id="SSF57701">
    <property type="entry name" value="Zn2/Cys6 DNA-binding domain"/>
    <property type="match status" value="1"/>
</dbReference>
<comment type="caution">
    <text evidence="8">The sequence shown here is derived from an EMBL/GenBank/DDBJ whole genome shotgun (WGS) entry which is preliminary data.</text>
</comment>
<dbReference type="PROSITE" id="PS00463">
    <property type="entry name" value="ZN2_CY6_FUNGAL_1"/>
    <property type="match status" value="1"/>
</dbReference>
<sequence length="647" mass="71840">MASKSQESIIIGPKPTKACVNCRRQKMKCQVEPGSNICRRCRVQKIDCIFKPRANAAIIREPIDVRSDQDRRLSTADPSSVLSRLEVIEALLGIRPSARGAHASPASQTDAGPSGSHSFDDDDDPEFTGLKPAVSLLRCLARQPQNDRIWVPSVMKQLWTSFHDNVPGLHFLSKKQTFSSPTPLLLASVLHVSALHHPAPDIASLAPDYFVLTCSAIADLSVPNPRPPEPFKDENLSDEQRAFQDVLGLILAGLVAEAYIKETGIWISIGYRILLDYCPMNIDERSREWCGLFRGLQIIDLEHASLYMSCPILPRKAPLASLLQLQTSGGDPYDHLTQMMHIGLSHFTGRGIPTIWSFIFSSEANRTGQAATPFTENDIGVIKHWARQLDDWLVRYSGVSRPSAIENPNLALFRQYILQRLFVLSIYHPARGFDMFARNVASAERQELLLSARAALRLHNDDHGIWSNWDLVMITWAALLVLQGMEDGTGESDDLRLIQSHLLTLQKTSQPPPSLRHQLASRLETDLQRLRTPPTSPSTNQNTANISSAEQIEETNPWALFNQDSIRLDSPSWQFAPKQNYFSGQMSVDGQPQQVPVDAMGVQGPVIPPSANGPTGPEQWPPALMRLFGGGEFEIDPESGEPINDVM</sequence>
<feature type="region of interest" description="Disordered" evidence="6">
    <location>
        <begin position="99"/>
        <end position="124"/>
    </location>
</feature>
<comment type="subcellular location">
    <subcellularLocation>
        <location evidence="1">Nucleus</location>
    </subcellularLocation>
</comment>
<dbReference type="SMART" id="SM00066">
    <property type="entry name" value="GAL4"/>
    <property type="match status" value="1"/>
</dbReference>
<keyword evidence="4" id="KW-0804">Transcription</keyword>
<evidence type="ECO:0000256" key="1">
    <source>
        <dbReference type="ARBA" id="ARBA00004123"/>
    </source>
</evidence>
<accession>K2RGX5</accession>
<dbReference type="PROSITE" id="PS50048">
    <property type="entry name" value="ZN2_CY6_FUNGAL_2"/>
    <property type="match status" value="1"/>
</dbReference>
<evidence type="ECO:0000256" key="2">
    <source>
        <dbReference type="ARBA" id="ARBA00023015"/>
    </source>
</evidence>
<keyword evidence="2" id="KW-0805">Transcription regulation</keyword>
<evidence type="ECO:0000256" key="4">
    <source>
        <dbReference type="ARBA" id="ARBA00023163"/>
    </source>
</evidence>
<dbReference type="GO" id="GO:0008270">
    <property type="term" value="F:zinc ion binding"/>
    <property type="evidence" value="ECO:0007669"/>
    <property type="project" value="InterPro"/>
</dbReference>
<evidence type="ECO:0000256" key="6">
    <source>
        <dbReference type="SAM" id="MobiDB-lite"/>
    </source>
</evidence>
<dbReference type="PANTHER" id="PTHR31845">
    <property type="entry name" value="FINGER DOMAIN PROTEIN, PUTATIVE-RELATED"/>
    <property type="match status" value="1"/>
</dbReference>
<keyword evidence="3" id="KW-0238">DNA-binding</keyword>
<evidence type="ECO:0000313" key="8">
    <source>
        <dbReference type="EMBL" id="EKG12122.1"/>
    </source>
</evidence>
<evidence type="ECO:0000259" key="7">
    <source>
        <dbReference type="PROSITE" id="PS50048"/>
    </source>
</evidence>
<dbReference type="GO" id="GO:0000981">
    <property type="term" value="F:DNA-binding transcription factor activity, RNA polymerase II-specific"/>
    <property type="evidence" value="ECO:0007669"/>
    <property type="project" value="InterPro"/>
</dbReference>
<dbReference type="InterPro" id="IPR001138">
    <property type="entry name" value="Zn2Cys6_DnaBD"/>
</dbReference>
<feature type="compositionally biased region" description="Polar residues" evidence="6">
    <location>
        <begin position="105"/>
        <end position="117"/>
    </location>
</feature>
<gene>
    <name evidence="8" type="ORF">MPH_10752</name>
</gene>
<dbReference type="eggNOG" id="ENOG502SJFT">
    <property type="taxonomic scope" value="Eukaryota"/>
</dbReference>
<dbReference type="GO" id="GO:0000976">
    <property type="term" value="F:transcription cis-regulatory region binding"/>
    <property type="evidence" value="ECO:0007669"/>
    <property type="project" value="TreeGrafter"/>
</dbReference>
<dbReference type="InterPro" id="IPR051089">
    <property type="entry name" value="prtT"/>
</dbReference>
<dbReference type="VEuPathDB" id="FungiDB:MPH_10752"/>
<reference evidence="8 9" key="1">
    <citation type="journal article" date="2012" name="BMC Genomics">
        <title>Tools to kill: Genome of one of the most destructive plant pathogenic fungi Macrophomina phaseolina.</title>
        <authorList>
            <person name="Islam M.S."/>
            <person name="Haque M.S."/>
            <person name="Islam M.M."/>
            <person name="Emdad E.M."/>
            <person name="Halim A."/>
            <person name="Hossen Q.M.M."/>
            <person name="Hossain M.Z."/>
            <person name="Ahmed B."/>
            <person name="Rahim S."/>
            <person name="Rahman M.S."/>
            <person name="Alam M.M."/>
            <person name="Hou S."/>
            <person name="Wan X."/>
            <person name="Saito J.A."/>
            <person name="Alam M."/>
        </authorList>
    </citation>
    <scope>NUCLEOTIDE SEQUENCE [LARGE SCALE GENOMIC DNA]</scope>
    <source>
        <strain evidence="8 9">MS6</strain>
    </source>
</reference>
<dbReference type="AlphaFoldDB" id="K2RGX5"/>
<dbReference type="InParanoid" id="K2RGX5"/>
<dbReference type="EMBL" id="AHHD01000458">
    <property type="protein sequence ID" value="EKG12122.1"/>
    <property type="molecule type" value="Genomic_DNA"/>
</dbReference>
<dbReference type="Proteomes" id="UP000007129">
    <property type="component" value="Unassembled WGS sequence"/>
</dbReference>
<keyword evidence="5" id="KW-0539">Nucleus</keyword>
<proteinExistence type="predicted"/>
<organism evidence="8 9">
    <name type="scientific">Macrophomina phaseolina (strain MS6)</name>
    <name type="common">Charcoal rot fungus</name>
    <dbReference type="NCBI Taxonomy" id="1126212"/>
    <lineage>
        <taxon>Eukaryota</taxon>
        <taxon>Fungi</taxon>
        <taxon>Dikarya</taxon>
        <taxon>Ascomycota</taxon>
        <taxon>Pezizomycotina</taxon>
        <taxon>Dothideomycetes</taxon>
        <taxon>Dothideomycetes incertae sedis</taxon>
        <taxon>Botryosphaeriales</taxon>
        <taxon>Botryosphaeriaceae</taxon>
        <taxon>Macrophomina</taxon>
    </lineage>
</organism>
<evidence type="ECO:0000256" key="3">
    <source>
        <dbReference type="ARBA" id="ARBA00023125"/>
    </source>
</evidence>
<dbReference type="GO" id="GO:0005634">
    <property type="term" value="C:nucleus"/>
    <property type="evidence" value="ECO:0007669"/>
    <property type="project" value="UniProtKB-SubCell"/>
</dbReference>
<feature type="domain" description="Zn(2)-C6 fungal-type" evidence="7">
    <location>
        <begin position="18"/>
        <end position="50"/>
    </location>
</feature>
<dbReference type="CDD" id="cd00067">
    <property type="entry name" value="GAL4"/>
    <property type="match status" value="1"/>
</dbReference>
<name>K2RGX5_MACPH</name>
<evidence type="ECO:0000256" key="5">
    <source>
        <dbReference type="ARBA" id="ARBA00023242"/>
    </source>
</evidence>
<dbReference type="Gene3D" id="4.10.240.10">
    <property type="entry name" value="Zn(2)-C6 fungal-type DNA-binding domain"/>
    <property type="match status" value="1"/>
</dbReference>
<dbReference type="HOGENOM" id="CLU_022142_0_0_1"/>
<evidence type="ECO:0000313" key="9">
    <source>
        <dbReference type="Proteomes" id="UP000007129"/>
    </source>
</evidence>
<dbReference type="InterPro" id="IPR036864">
    <property type="entry name" value="Zn2-C6_fun-type_DNA-bd_sf"/>
</dbReference>
<dbReference type="OrthoDB" id="39175at2759"/>
<protein>
    <recommendedName>
        <fullName evidence="7">Zn(2)-C6 fungal-type domain-containing protein</fullName>
    </recommendedName>
</protein>